<evidence type="ECO:0000313" key="1">
    <source>
        <dbReference type="EMBL" id="RAJ93098.1"/>
    </source>
</evidence>
<comment type="caution">
    <text evidence="1">The sequence shown here is derived from an EMBL/GenBank/DDBJ whole genome shotgun (WGS) entry which is preliminary data.</text>
</comment>
<keyword evidence="2" id="KW-1185">Reference proteome</keyword>
<dbReference type="EMBL" id="QLMC01000006">
    <property type="protein sequence ID" value="RAJ93098.1"/>
    <property type="molecule type" value="Genomic_DNA"/>
</dbReference>
<accession>A0A327WPF6</accession>
<proteinExistence type="predicted"/>
<dbReference type="OrthoDB" id="1274791at2"/>
<dbReference type="AlphaFoldDB" id="A0A327WPF6"/>
<evidence type="ECO:0000313" key="2">
    <source>
        <dbReference type="Proteomes" id="UP000248790"/>
    </source>
</evidence>
<dbReference type="Proteomes" id="UP000248790">
    <property type="component" value="Unassembled WGS sequence"/>
</dbReference>
<dbReference type="SUPFAM" id="SSF50939">
    <property type="entry name" value="Sialidases"/>
    <property type="match status" value="1"/>
</dbReference>
<reference evidence="1 2" key="1">
    <citation type="submission" date="2018-06" db="EMBL/GenBank/DDBJ databases">
        <title>Genomic Encyclopedia of Archaeal and Bacterial Type Strains, Phase II (KMG-II): from individual species to whole genera.</title>
        <authorList>
            <person name="Goeker M."/>
        </authorList>
    </citation>
    <scope>NUCLEOTIDE SEQUENCE [LARGE SCALE GENOMIC DNA]</scope>
    <source>
        <strain evidence="1 2">DSM 21851</strain>
    </source>
</reference>
<sequence length="438" mass="50229">MDVSSKYFALLRNPGPDTLRHVWRFWLDIRRVGKVRELFSFILWEITHRLYLYQFTNRYIRFTQHPGLLIDHPHTTSDQMLTSSFLRENGLCFRPIAIDWKFCLQTTDGLRWGSRFSEPNALYCSDEQSQSATLVHEFEHPITSLFISRQNALFVCSNGIVYKSDHQRVAFKPVLPFSSSISYFLFNNGMTELPDGTLLIGEYGSIWQGQTWQNLAFLYFSTDGGDRWEMSDFLIRQGVNKHIHLVKYSSVLKAILLTDGDNKKQLWINRALADLTQKTASPKTGWRLLTRYHHQTGGYTAMAETGEGVLFGSDYLGGTNFIVQTHDGKRLEKRVLPDPYRRSPVMNMVCRQSPSGTEIWAASYSCLSEKARSLIMCTQDGGKTWNRVLEFDGTKQQVRLVNAPADGSGELLISVTDFGSNPNGQRHRVYRLEPSLNH</sequence>
<gene>
    <name evidence="1" type="ORF">LX87_04610</name>
</gene>
<organism evidence="1 2">
    <name type="scientific">Larkinella arboricola</name>
    <dbReference type="NCBI Taxonomy" id="643671"/>
    <lineage>
        <taxon>Bacteria</taxon>
        <taxon>Pseudomonadati</taxon>
        <taxon>Bacteroidota</taxon>
        <taxon>Cytophagia</taxon>
        <taxon>Cytophagales</taxon>
        <taxon>Spirosomataceae</taxon>
        <taxon>Larkinella</taxon>
    </lineage>
</organism>
<name>A0A327WPF6_LARAB</name>
<dbReference type="RefSeq" id="WP_111630632.1">
    <property type="nucleotide sequence ID" value="NZ_QLMC01000006.1"/>
</dbReference>
<dbReference type="InterPro" id="IPR036278">
    <property type="entry name" value="Sialidase_sf"/>
</dbReference>
<evidence type="ECO:0008006" key="3">
    <source>
        <dbReference type="Google" id="ProtNLM"/>
    </source>
</evidence>
<protein>
    <recommendedName>
        <fullName evidence="3">BNR repeat protein</fullName>
    </recommendedName>
</protein>